<dbReference type="PATRIC" id="fig|1028800.3.peg.91"/>
<evidence type="ECO:0008006" key="3">
    <source>
        <dbReference type="Google" id="ProtNLM"/>
    </source>
</evidence>
<name>A0A068SKT5_NEOGA</name>
<dbReference type="Gene3D" id="3.40.630.30">
    <property type="match status" value="1"/>
</dbReference>
<evidence type="ECO:0000313" key="1">
    <source>
        <dbReference type="EMBL" id="CDN46286.1"/>
    </source>
</evidence>
<gene>
    <name evidence="1" type="ORF">RG540_CH00890</name>
</gene>
<proteinExistence type="predicted"/>
<dbReference type="HOGENOM" id="CLU_057282_0_0_5"/>
<dbReference type="Proteomes" id="UP000028181">
    <property type="component" value="Chromosome I"/>
</dbReference>
<reference evidence="2" key="1">
    <citation type="journal article" date="2014" name="BMC Genomics">
        <title>Genome sequencing of two Neorhizobium galegae strains reveals a noeT gene responsible for the unusual acetylation of the nodulation factors.</title>
        <authorList>
            <person name="Osterman J."/>
            <person name="Marsh J."/>
            <person name="Laine P.K."/>
            <person name="Zeng Z."/>
            <person name="Alatalo E."/>
            <person name="Sullivan J.T."/>
            <person name="Young J.P."/>
            <person name="Thomas-Oates J."/>
            <person name="Paulin L."/>
            <person name="Lindstrom K."/>
        </authorList>
    </citation>
    <scope>NUCLEOTIDE SEQUENCE [LARGE SCALE GENOMIC DNA]</scope>
    <source>
        <strain evidence="2">HAMBI 540</strain>
    </source>
</reference>
<dbReference type="AlphaFoldDB" id="A0A068SKT5"/>
<dbReference type="SUPFAM" id="SSF55729">
    <property type="entry name" value="Acyl-CoA N-acyltransferases (Nat)"/>
    <property type="match status" value="1"/>
</dbReference>
<dbReference type="EMBL" id="HG938353">
    <property type="protein sequence ID" value="CDN46286.1"/>
    <property type="molecule type" value="Genomic_DNA"/>
</dbReference>
<organism evidence="1 2">
    <name type="scientific">Neorhizobium galegae bv. orientalis str. HAMBI 540</name>
    <dbReference type="NCBI Taxonomy" id="1028800"/>
    <lineage>
        <taxon>Bacteria</taxon>
        <taxon>Pseudomonadati</taxon>
        <taxon>Pseudomonadota</taxon>
        <taxon>Alphaproteobacteria</taxon>
        <taxon>Hyphomicrobiales</taxon>
        <taxon>Rhizobiaceae</taxon>
        <taxon>Rhizobium/Agrobacterium group</taxon>
        <taxon>Neorhizobium</taxon>
    </lineage>
</organism>
<dbReference type="InterPro" id="IPR016181">
    <property type="entry name" value="Acyl_CoA_acyltransferase"/>
</dbReference>
<accession>A0A068SKT5</accession>
<keyword evidence="2" id="KW-1185">Reference proteome</keyword>
<evidence type="ECO:0000313" key="2">
    <source>
        <dbReference type="Proteomes" id="UP000028181"/>
    </source>
</evidence>
<dbReference type="KEGG" id="ngg:RG540_CH00890"/>
<protein>
    <recommendedName>
        <fullName evidence="3">N-acetyltransferase domain-containing protein</fullName>
    </recommendedName>
</protein>
<sequence>MELRRLRVAGPLFVYLILLMQGPRDKGTAMTGKTEAGTVRDFERGDIEAVAQLFQETFRKSKAPSPSLIAYLEEAFFDHPWAEPDIRSKVFAEADGRVSGFIGVFPSRLELDGRPLRAAFAGSMMVRNPKENPLAGARLLRSFLAGPQDISLTETANATALGMWQKAGHPLDPGYSMNWLRILRPASAAVEILARRLRPAALLRPFGRIADRGSALVRMTPLRPAERGASKITFRDVTREQFGTALPALALNYPLRPRWDDRSLAWFLDQAENKRNFGYPEWRVGFAPDGRPVAAYVYFAGPGEIAWLLQALSAPNATPDLVDDLFAHAYEIGCSGIRGSGHPWLIPALMSRKTIFYGRSFYVAQARDKSLLEPIRSGQALISGLAGESWTRLIGDRFE</sequence>
<dbReference type="eggNOG" id="ENOG5032XEZ">
    <property type="taxonomic scope" value="Bacteria"/>
</dbReference>